<gene>
    <name evidence="1" type="ORF">JJN12_03200</name>
</gene>
<proteinExistence type="predicted"/>
<evidence type="ECO:0008006" key="3">
    <source>
        <dbReference type="Google" id="ProtNLM"/>
    </source>
</evidence>
<evidence type="ECO:0000313" key="2">
    <source>
        <dbReference type="Proteomes" id="UP000604730"/>
    </source>
</evidence>
<keyword evidence="2" id="KW-1185">Reference proteome</keyword>
<evidence type="ECO:0000313" key="1">
    <source>
        <dbReference type="EMBL" id="MBK5896794.1"/>
    </source>
</evidence>
<dbReference type="EMBL" id="JAEPRJ010000001">
    <property type="protein sequence ID" value="MBK5896794.1"/>
    <property type="molecule type" value="Genomic_DNA"/>
</dbReference>
<dbReference type="Proteomes" id="UP000604730">
    <property type="component" value="Unassembled WGS sequence"/>
</dbReference>
<comment type="caution">
    <text evidence="1">The sequence shown here is derived from an EMBL/GenBank/DDBJ whole genome shotgun (WGS) entry which is preliminary data.</text>
</comment>
<accession>A0ABS1IY21</accession>
<sequence>MDFLSINNNYYNGLMENTATGMTTKKLTDSVKKAESTTDDEELMKACKSFEAYMVEQVMAKMEEISHIDGADSENDNEYMSMFKDSFIKDKAELLTENTDLGIAKMLYESMKRNTTSAVADESIAEK</sequence>
<name>A0ABS1IY21_9FIRM</name>
<reference evidence="1 2" key="1">
    <citation type="submission" date="2021-01" db="EMBL/GenBank/DDBJ databases">
        <title>Isolation and description of Catonella massiliensis sp. nov., a novel Catonella species, isolated from a stable periodontitis subject.</title>
        <authorList>
            <person name="Antezack A."/>
            <person name="Boxberger M."/>
            <person name="La Scola B."/>
            <person name="Monnet-Corti V."/>
        </authorList>
    </citation>
    <scope>NUCLEOTIDE SEQUENCE [LARGE SCALE GENOMIC DNA]</scope>
    <source>
        <strain evidence="1 2">Marseille-Q4567</strain>
    </source>
</reference>
<protein>
    <recommendedName>
        <fullName evidence="3">Flagellar protein FlgJ N-terminal domain-containing protein</fullName>
    </recommendedName>
</protein>
<dbReference type="RefSeq" id="WP_208428344.1">
    <property type="nucleotide sequence ID" value="NZ_JAEPRJ010000001.1"/>
</dbReference>
<organism evidence="1 2">
    <name type="scientific">Catonella massiliensis</name>
    <dbReference type="NCBI Taxonomy" id="2799636"/>
    <lineage>
        <taxon>Bacteria</taxon>
        <taxon>Bacillati</taxon>
        <taxon>Bacillota</taxon>
        <taxon>Clostridia</taxon>
        <taxon>Lachnospirales</taxon>
        <taxon>Lachnospiraceae</taxon>
        <taxon>Catonella</taxon>
    </lineage>
</organism>